<dbReference type="GO" id="GO:0006874">
    <property type="term" value="P:intracellular calcium ion homeostasis"/>
    <property type="evidence" value="ECO:0007669"/>
    <property type="project" value="TreeGrafter"/>
</dbReference>
<feature type="non-terminal residue" evidence="7">
    <location>
        <position position="1"/>
    </location>
</feature>
<dbReference type="InterPro" id="IPR004481">
    <property type="entry name" value="K/Na/Ca-exchanger"/>
</dbReference>
<evidence type="ECO:0000256" key="1">
    <source>
        <dbReference type="ARBA" id="ARBA00004141"/>
    </source>
</evidence>
<feature type="transmembrane region" description="Helical" evidence="5">
    <location>
        <begin position="59"/>
        <end position="78"/>
    </location>
</feature>
<dbReference type="EMBL" id="LAZR01032630">
    <property type="protein sequence ID" value="KKL50356.1"/>
    <property type="molecule type" value="Genomic_DNA"/>
</dbReference>
<dbReference type="GO" id="GO:0008273">
    <property type="term" value="F:calcium, potassium:sodium antiporter activity"/>
    <property type="evidence" value="ECO:0007669"/>
    <property type="project" value="TreeGrafter"/>
</dbReference>
<comment type="caution">
    <text evidence="7">The sequence shown here is derived from an EMBL/GenBank/DDBJ whole genome shotgun (WGS) entry which is preliminary data.</text>
</comment>
<dbReference type="GO" id="GO:0005886">
    <property type="term" value="C:plasma membrane"/>
    <property type="evidence" value="ECO:0007669"/>
    <property type="project" value="TreeGrafter"/>
</dbReference>
<protein>
    <recommendedName>
        <fullName evidence="6">Sodium/calcium exchanger membrane region domain-containing protein</fullName>
    </recommendedName>
</protein>
<keyword evidence="2 5" id="KW-0812">Transmembrane</keyword>
<dbReference type="InterPro" id="IPR004837">
    <property type="entry name" value="NaCa_Exmemb"/>
</dbReference>
<dbReference type="Pfam" id="PF01699">
    <property type="entry name" value="Na_Ca_ex"/>
    <property type="match status" value="1"/>
</dbReference>
<feature type="transmembrane region" description="Helical" evidence="5">
    <location>
        <begin position="84"/>
        <end position="102"/>
    </location>
</feature>
<feature type="domain" description="Sodium/calcium exchanger membrane region" evidence="6">
    <location>
        <begin position="1"/>
        <end position="126"/>
    </location>
</feature>
<keyword evidence="4 5" id="KW-0472">Membrane</keyword>
<keyword evidence="3 5" id="KW-1133">Transmembrane helix</keyword>
<dbReference type="Gene3D" id="1.20.1420.30">
    <property type="entry name" value="NCX, central ion-binding region"/>
    <property type="match status" value="1"/>
</dbReference>
<comment type="subcellular location">
    <subcellularLocation>
        <location evidence="1">Membrane</location>
        <topology evidence="1">Multi-pass membrane protein</topology>
    </subcellularLocation>
</comment>
<evidence type="ECO:0000313" key="7">
    <source>
        <dbReference type="EMBL" id="KKL50356.1"/>
    </source>
</evidence>
<dbReference type="AlphaFoldDB" id="A0A0F9D9G4"/>
<feature type="transmembrane region" description="Helical" evidence="5">
    <location>
        <begin position="114"/>
        <end position="130"/>
    </location>
</feature>
<feature type="transmembrane region" description="Helical" evidence="5">
    <location>
        <begin position="17"/>
        <end position="38"/>
    </location>
</feature>
<accession>A0A0F9D9G4</accession>
<reference evidence="7" key="1">
    <citation type="journal article" date="2015" name="Nature">
        <title>Complex archaea that bridge the gap between prokaryotes and eukaryotes.</title>
        <authorList>
            <person name="Spang A."/>
            <person name="Saw J.H."/>
            <person name="Jorgensen S.L."/>
            <person name="Zaremba-Niedzwiedzka K."/>
            <person name="Martijn J."/>
            <person name="Lind A.E."/>
            <person name="van Eijk R."/>
            <person name="Schleper C."/>
            <person name="Guy L."/>
            <person name="Ettema T.J."/>
        </authorList>
    </citation>
    <scope>NUCLEOTIDE SEQUENCE</scope>
</reference>
<gene>
    <name evidence="7" type="ORF">LCGC14_2306330</name>
</gene>
<name>A0A0F9D9G4_9ZZZZ</name>
<evidence type="ECO:0000259" key="6">
    <source>
        <dbReference type="Pfam" id="PF01699"/>
    </source>
</evidence>
<sequence>AEGVVFSASKLAEAFNLSLMIIGVSLVAFGTSLPEIAFEIKAIRMGHKTMILGNIMGSIVINAALVLGLVGIISPFAITDFSPYLIGAAFTLIACLFFIKFVRSERKVTEIEALFLFGIYIFFIFAELYFR</sequence>
<evidence type="ECO:0000256" key="4">
    <source>
        <dbReference type="ARBA" id="ARBA00023136"/>
    </source>
</evidence>
<dbReference type="PANTHER" id="PTHR10846">
    <property type="entry name" value="SODIUM/POTASSIUM/CALCIUM EXCHANGER"/>
    <property type="match status" value="1"/>
</dbReference>
<evidence type="ECO:0000256" key="2">
    <source>
        <dbReference type="ARBA" id="ARBA00022692"/>
    </source>
</evidence>
<evidence type="ECO:0000256" key="5">
    <source>
        <dbReference type="SAM" id="Phobius"/>
    </source>
</evidence>
<proteinExistence type="predicted"/>
<dbReference type="InterPro" id="IPR044880">
    <property type="entry name" value="NCX_ion-bd_dom_sf"/>
</dbReference>
<organism evidence="7">
    <name type="scientific">marine sediment metagenome</name>
    <dbReference type="NCBI Taxonomy" id="412755"/>
    <lineage>
        <taxon>unclassified sequences</taxon>
        <taxon>metagenomes</taxon>
        <taxon>ecological metagenomes</taxon>
    </lineage>
</organism>
<dbReference type="GO" id="GO:0005262">
    <property type="term" value="F:calcium channel activity"/>
    <property type="evidence" value="ECO:0007669"/>
    <property type="project" value="TreeGrafter"/>
</dbReference>
<evidence type="ECO:0000256" key="3">
    <source>
        <dbReference type="ARBA" id="ARBA00022989"/>
    </source>
</evidence>
<dbReference type="PANTHER" id="PTHR10846:SF8">
    <property type="entry name" value="INNER MEMBRANE PROTEIN YRBG"/>
    <property type="match status" value="1"/>
</dbReference>